<evidence type="ECO:0000313" key="1">
    <source>
        <dbReference type="EnsemblPlants" id="MELO3C034968.2.1"/>
    </source>
</evidence>
<protein>
    <submittedName>
        <fullName evidence="1">Uncharacterized protein</fullName>
    </submittedName>
</protein>
<dbReference type="Gramene" id="MELO3C034968.2.1">
    <property type="protein sequence ID" value="MELO3C034968.2.1"/>
    <property type="gene ID" value="MELO3C034968.2"/>
</dbReference>
<dbReference type="AlphaFoldDB" id="A0A9I9EKD2"/>
<organism evidence="1">
    <name type="scientific">Cucumis melo</name>
    <name type="common">Muskmelon</name>
    <dbReference type="NCBI Taxonomy" id="3656"/>
    <lineage>
        <taxon>Eukaryota</taxon>
        <taxon>Viridiplantae</taxon>
        <taxon>Streptophyta</taxon>
        <taxon>Embryophyta</taxon>
        <taxon>Tracheophyta</taxon>
        <taxon>Spermatophyta</taxon>
        <taxon>Magnoliopsida</taxon>
        <taxon>eudicotyledons</taxon>
        <taxon>Gunneridae</taxon>
        <taxon>Pentapetalae</taxon>
        <taxon>rosids</taxon>
        <taxon>fabids</taxon>
        <taxon>Cucurbitales</taxon>
        <taxon>Cucurbitaceae</taxon>
        <taxon>Benincaseae</taxon>
        <taxon>Cucumis</taxon>
    </lineage>
</organism>
<name>A0A9I9EKD2_CUCME</name>
<sequence length="171" mass="19271">MELVVEISYLEIYLASSNREASVLSKQRATRGNRHSSVAMRNEARPAKCETRVGIKGSILENKKLSVLERESRGRFLRSQSRFEIEDRGQKLKKLETQANSGSSSVEIGCKEASLRRSWAISRTIPTKIEGQNRKFKGSQAILGLCSIEMGDKEWFAKVLKIMNVDSYSKA</sequence>
<proteinExistence type="predicted"/>
<reference evidence="1" key="1">
    <citation type="submission" date="2023-03" db="UniProtKB">
        <authorList>
            <consortium name="EnsemblPlants"/>
        </authorList>
    </citation>
    <scope>IDENTIFICATION</scope>
</reference>
<accession>A0A9I9EKD2</accession>
<dbReference type="EnsemblPlants" id="MELO3C034968.2.1">
    <property type="protein sequence ID" value="MELO3C034968.2.1"/>
    <property type="gene ID" value="MELO3C034968.2"/>
</dbReference>